<reference evidence="3 4" key="1">
    <citation type="submission" date="2016-06" db="EMBL/GenBank/DDBJ databases">
        <authorList>
            <person name="Kjaerup R.B."/>
            <person name="Dalgaard T.S."/>
            <person name="Juul-Madsen H.R."/>
        </authorList>
    </citation>
    <scope>NUCLEOTIDE SEQUENCE [LARGE SCALE GENOMIC DNA]</scope>
    <source>
        <strain evidence="3 4">DSM 43363</strain>
    </source>
</reference>
<gene>
    <name evidence="3" type="ORF">GA0070608_5258</name>
</gene>
<keyword evidence="1" id="KW-0175">Coiled coil</keyword>
<feature type="coiled-coil region" evidence="1">
    <location>
        <begin position="470"/>
        <end position="511"/>
    </location>
</feature>
<sequence length="626" mass="66033">MASFDEDPTGPVLRLLRESRSGLTRTQIRQKLQDLGIEVDLKRARWKRIERILLSHDDVQVSGKGAAAVFECKPAKKSQDEAGERPGSDATAPASPQAEAQPPTPVVLASPAENGPAEAVAGEPEVTGWPSDVASTEPEKPEPAVTLCPAAPDSTPVRVGEPVPAAKAASLTERLAEATGEDAARSLGHYLSNPLAVGARLGELTKEQLDALVRELEDDETAALEVLLLALPRSSAVANRAAVPSGQTLTPLLAAAAAEVQAYVEPKPDVVSAAAALLRRVCAAGELSTASIPALVTLASAVAAGCSEDGVRALDDCALALSRLLPSMSRDERCSVDLDRLAPLVTGLPFTPDGGRAALILAVGKVRSKSMLHDEWWTGANLDDLAGCANGILAGVTSRPEVAVRYLHPLVVRELSVVESRGRLTFLLGLPSEFLVGVPGEAVAAAFHRVATTDPVVAIWTGSLMQEQRVRSLRRDAEQAQAAAKIADERAEAAEGRAAAMADRCTQLEETLRAEHRGTASLRSAQDRQIQIDVIRSLVNLAAEVEELAADGTEAEVLIERSRALVMAQALDPIGQAGQKMTFDPTVHEPIVGVPKDGTDVTVIRPGYHWRPPGEDVLIEKALVTT</sequence>
<feature type="region of interest" description="Disordered" evidence="2">
    <location>
        <begin position="72"/>
        <end position="160"/>
    </location>
</feature>
<dbReference type="EMBL" id="FMIC01000002">
    <property type="protein sequence ID" value="SCL72936.1"/>
    <property type="molecule type" value="Genomic_DNA"/>
</dbReference>
<evidence type="ECO:0000256" key="1">
    <source>
        <dbReference type="SAM" id="Coils"/>
    </source>
</evidence>
<organism evidence="3 4">
    <name type="scientific">Micromonospora peucetia</name>
    <dbReference type="NCBI Taxonomy" id="47871"/>
    <lineage>
        <taxon>Bacteria</taxon>
        <taxon>Bacillati</taxon>
        <taxon>Actinomycetota</taxon>
        <taxon>Actinomycetes</taxon>
        <taxon>Micromonosporales</taxon>
        <taxon>Micromonosporaceae</taxon>
        <taxon>Micromonospora</taxon>
    </lineage>
</organism>
<evidence type="ECO:0000313" key="4">
    <source>
        <dbReference type="Proteomes" id="UP000199343"/>
    </source>
</evidence>
<evidence type="ECO:0000256" key="2">
    <source>
        <dbReference type="SAM" id="MobiDB-lite"/>
    </source>
</evidence>
<evidence type="ECO:0000313" key="3">
    <source>
        <dbReference type="EMBL" id="SCL72936.1"/>
    </source>
</evidence>
<accession>A0A1C6W349</accession>
<dbReference type="AlphaFoldDB" id="A0A1C6W349"/>
<proteinExistence type="predicted"/>
<dbReference type="Proteomes" id="UP000199343">
    <property type="component" value="Unassembled WGS sequence"/>
</dbReference>
<feature type="compositionally biased region" description="Basic and acidic residues" evidence="2">
    <location>
        <begin position="73"/>
        <end position="87"/>
    </location>
</feature>
<name>A0A1C6W349_9ACTN</name>
<evidence type="ECO:0008006" key="5">
    <source>
        <dbReference type="Google" id="ProtNLM"/>
    </source>
</evidence>
<feature type="compositionally biased region" description="Low complexity" evidence="2">
    <location>
        <begin position="90"/>
        <end position="101"/>
    </location>
</feature>
<protein>
    <recommendedName>
        <fullName evidence="5">Molecular chaperone GrpE (Heat shock protein)</fullName>
    </recommendedName>
</protein>